<dbReference type="PANTHER" id="PTHR33643:SF1">
    <property type="entry name" value="UREASE ACCESSORY PROTEIN D"/>
    <property type="match status" value="1"/>
</dbReference>
<comment type="subunit">
    <text evidence="3">UreD, UreF and UreG form a complex that acts as a GTP-hydrolysis-dependent molecular chaperone, activating the urease apoprotein by helping to assemble the nickel containing metallocenter of UreC. The UreE protein probably delivers the nickel.</text>
</comment>
<dbReference type="InterPro" id="IPR002669">
    <property type="entry name" value="UreD"/>
</dbReference>
<dbReference type="EMBL" id="QGGW01000001">
    <property type="protein sequence ID" value="PWK62878.1"/>
    <property type="molecule type" value="Genomic_DNA"/>
</dbReference>
<comment type="function">
    <text evidence="3">Required for maturation of urease via the functional incorporation of the urease nickel metallocenter.</text>
</comment>
<accession>A0A316GQH8</accession>
<comment type="caution">
    <text evidence="4">The sequence shown here is derived from an EMBL/GenBank/DDBJ whole genome shotgun (WGS) entry which is preliminary data.</text>
</comment>
<dbReference type="HAMAP" id="MF_01384">
    <property type="entry name" value="UreD"/>
    <property type="match status" value="1"/>
</dbReference>
<keyword evidence="2 3" id="KW-0143">Chaperone</keyword>
<dbReference type="OrthoDB" id="9798842at2"/>
<gene>
    <name evidence="3" type="primary">ureD</name>
    <name evidence="4" type="ORF">C7455_101917</name>
</gene>
<dbReference type="GO" id="GO:0005737">
    <property type="term" value="C:cytoplasm"/>
    <property type="evidence" value="ECO:0007669"/>
    <property type="project" value="UniProtKB-SubCell"/>
</dbReference>
<protein>
    <recommendedName>
        <fullName evidence="3">Urease accessory protein UreD</fullName>
    </recommendedName>
</protein>
<evidence type="ECO:0000313" key="5">
    <source>
        <dbReference type="Proteomes" id="UP000245708"/>
    </source>
</evidence>
<dbReference type="PANTHER" id="PTHR33643">
    <property type="entry name" value="UREASE ACCESSORY PROTEIN D"/>
    <property type="match status" value="1"/>
</dbReference>
<organism evidence="4 5">
    <name type="scientific">Roseicyclus mahoneyensis</name>
    <dbReference type="NCBI Taxonomy" id="164332"/>
    <lineage>
        <taxon>Bacteria</taxon>
        <taxon>Pseudomonadati</taxon>
        <taxon>Pseudomonadota</taxon>
        <taxon>Alphaproteobacteria</taxon>
        <taxon>Rhodobacterales</taxon>
        <taxon>Roseobacteraceae</taxon>
        <taxon>Roseicyclus</taxon>
    </lineage>
</organism>
<dbReference type="RefSeq" id="WP_109665881.1">
    <property type="nucleotide sequence ID" value="NZ_QGGW01000001.1"/>
</dbReference>
<name>A0A316GQH8_9RHOB</name>
<reference evidence="4 5" key="1">
    <citation type="submission" date="2018-05" db="EMBL/GenBank/DDBJ databases">
        <title>Genomic Encyclopedia of Type Strains, Phase IV (KMG-IV): sequencing the most valuable type-strain genomes for metagenomic binning, comparative biology and taxonomic classification.</title>
        <authorList>
            <person name="Goeker M."/>
        </authorList>
    </citation>
    <scope>NUCLEOTIDE SEQUENCE [LARGE SCALE GENOMIC DNA]</scope>
    <source>
        <strain evidence="4 5">DSM 16097</strain>
    </source>
</reference>
<dbReference type="Pfam" id="PF01774">
    <property type="entry name" value="UreD"/>
    <property type="match status" value="1"/>
</dbReference>
<keyword evidence="3" id="KW-0996">Nickel insertion</keyword>
<comment type="similarity">
    <text evidence="1 3">Belongs to the UreD family.</text>
</comment>
<dbReference type="GO" id="GO:0016151">
    <property type="term" value="F:nickel cation binding"/>
    <property type="evidence" value="ECO:0007669"/>
    <property type="project" value="UniProtKB-UniRule"/>
</dbReference>
<evidence type="ECO:0000256" key="2">
    <source>
        <dbReference type="ARBA" id="ARBA00023186"/>
    </source>
</evidence>
<evidence type="ECO:0000313" key="4">
    <source>
        <dbReference type="EMBL" id="PWK62878.1"/>
    </source>
</evidence>
<proteinExistence type="inferred from homology"/>
<keyword evidence="3" id="KW-0963">Cytoplasm</keyword>
<evidence type="ECO:0000256" key="1">
    <source>
        <dbReference type="ARBA" id="ARBA00007177"/>
    </source>
</evidence>
<evidence type="ECO:0000256" key="3">
    <source>
        <dbReference type="HAMAP-Rule" id="MF_01384"/>
    </source>
</evidence>
<comment type="subcellular location">
    <subcellularLocation>
        <location evidence="3">Cytoplasm</location>
    </subcellularLocation>
</comment>
<sequence length="272" mass="29106">MFDETPTHAQMQRVAGRAGAVIGPGGRLERLWQQGSAKAMLPKMHGRAPEVVFLNTAGGLTGGDRLDYRLEVAADTVAVGTTQTAERAYRSSGGAARVETRLVVGPGAKLHWLPQEVIVFDGAALDRRLSVDMAEDAELVVLETLVLGRAAMGERLTDIALIDRREVIRGGRLAMVEAIRLGPDDLTRAGAAGLSGAVAVATLTLFAPDALDRLERLRAVLLSEGPVRAAASGWDGRVVARFMAHEAWPLRRTVARAVETLTNGPLPRVWQI</sequence>
<dbReference type="Proteomes" id="UP000245708">
    <property type="component" value="Unassembled WGS sequence"/>
</dbReference>
<dbReference type="AlphaFoldDB" id="A0A316GQH8"/>
<keyword evidence="5" id="KW-1185">Reference proteome</keyword>